<dbReference type="Gene3D" id="1.10.287.130">
    <property type="match status" value="1"/>
</dbReference>
<evidence type="ECO:0000256" key="4">
    <source>
        <dbReference type="ARBA" id="ARBA00022679"/>
    </source>
</evidence>
<dbReference type="Pfam" id="PF02518">
    <property type="entry name" value="HATPase_c"/>
    <property type="match status" value="1"/>
</dbReference>
<dbReference type="Pfam" id="PF00512">
    <property type="entry name" value="HisKA"/>
    <property type="match status" value="1"/>
</dbReference>
<dbReference type="InterPro" id="IPR035965">
    <property type="entry name" value="PAS-like_dom_sf"/>
</dbReference>
<evidence type="ECO:0000256" key="2">
    <source>
        <dbReference type="ARBA" id="ARBA00012438"/>
    </source>
</evidence>
<keyword evidence="5 9" id="KW-0418">Kinase</keyword>
<dbReference type="SMART" id="SM00091">
    <property type="entry name" value="PAS"/>
    <property type="match status" value="2"/>
</dbReference>
<dbReference type="NCBIfam" id="TIGR00229">
    <property type="entry name" value="sensory_box"/>
    <property type="match status" value="2"/>
</dbReference>
<dbReference type="Pfam" id="PF13426">
    <property type="entry name" value="PAS_9"/>
    <property type="match status" value="1"/>
</dbReference>
<organism evidence="9 10">
    <name type="scientific">Labilithrix luteola</name>
    <dbReference type="NCBI Taxonomy" id="1391654"/>
    <lineage>
        <taxon>Bacteria</taxon>
        <taxon>Pseudomonadati</taxon>
        <taxon>Myxococcota</taxon>
        <taxon>Polyangia</taxon>
        <taxon>Polyangiales</taxon>
        <taxon>Labilitrichaceae</taxon>
        <taxon>Labilithrix</taxon>
    </lineage>
</organism>
<dbReference type="EMBL" id="CP012333">
    <property type="protein sequence ID" value="AKV02240.1"/>
    <property type="molecule type" value="Genomic_DNA"/>
</dbReference>
<dbReference type="SUPFAM" id="SSF47384">
    <property type="entry name" value="Homodimeric domain of signal transducing histidine kinase"/>
    <property type="match status" value="1"/>
</dbReference>
<dbReference type="SMART" id="SM00387">
    <property type="entry name" value="HATPase_c"/>
    <property type="match status" value="1"/>
</dbReference>
<dbReference type="InterPro" id="IPR000700">
    <property type="entry name" value="PAS-assoc_C"/>
</dbReference>
<dbReference type="GO" id="GO:0000155">
    <property type="term" value="F:phosphorelay sensor kinase activity"/>
    <property type="evidence" value="ECO:0007669"/>
    <property type="project" value="InterPro"/>
</dbReference>
<comment type="catalytic activity">
    <reaction evidence="1">
        <text>ATP + protein L-histidine = ADP + protein N-phospho-L-histidine.</text>
        <dbReference type="EC" id="2.7.13.3"/>
    </reaction>
</comment>
<dbReference type="PANTHER" id="PTHR43304">
    <property type="entry name" value="PHYTOCHROME-LIKE PROTEIN CPH1"/>
    <property type="match status" value="1"/>
</dbReference>
<dbReference type="InterPro" id="IPR005467">
    <property type="entry name" value="His_kinase_dom"/>
</dbReference>
<dbReference type="InterPro" id="IPR003661">
    <property type="entry name" value="HisK_dim/P_dom"/>
</dbReference>
<keyword evidence="3" id="KW-0597">Phosphoprotein</keyword>
<dbReference type="InterPro" id="IPR001610">
    <property type="entry name" value="PAC"/>
</dbReference>
<evidence type="ECO:0000259" key="6">
    <source>
        <dbReference type="PROSITE" id="PS50109"/>
    </source>
</evidence>
<dbReference type="PROSITE" id="PS50113">
    <property type="entry name" value="PAC"/>
    <property type="match status" value="2"/>
</dbReference>
<evidence type="ECO:0000313" key="9">
    <source>
        <dbReference type="EMBL" id="AKV02240.1"/>
    </source>
</evidence>
<dbReference type="AlphaFoldDB" id="A0A0K1QA18"/>
<evidence type="ECO:0000256" key="5">
    <source>
        <dbReference type="ARBA" id="ARBA00022777"/>
    </source>
</evidence>
<accession>A0A0K1QA18</accession>
<evidence type="ECO:0000259" key="7">
    <source>
        <dbReference type="PROSITE" id="PS50112"/>
    </source>
</evidence>
<dbReference type="InterPro" id="IPR052162">
    <property type="entry name" value="Sensor_kinase/Photoreceptor"/>
</dbReference>
<dbReference type="KEGG" id="llu:AKJ09_08903"/>
<feature type="domain" description="PAS" evidence="7">
    <location>
        <begin position="31"/>
        <end position="83"/>
    </location>
</feature>
<dbReference type="PROSITE" id="PS50112">
    <property type="entry name" value="PAS"/>
    <property type="match status" value="2"/>
</dbReference>
<dbReference type="PROSITE" id="PS50109">
    <property type="entry name" value="HIS_KIN"/>
    <property type="match status" value="1"/>
</dbReference>
<dbReference type="Gene3D" id="3.30.450.20">
    <property type="entry name" value="PAS domain"/>
    <property type="match status" value="2"/>
</dbReference>
<dbReference type="CDD" id="cd00075">
    <property type="entry name" value="HATPase"/>
    <property type="match status" value="1"/>
</dbReference>
<dbReference type="InterPro" id="IPR036097">
    <property type="entry name" value="HisK_dim/P_sf"/>
</dbReference>
<dbReference type="Proteomes" id="UP000064967">
    <property type="component" value="Chromosome"/>
</dbReference>
<dbReference type="InterPro" id="IPR004358">
    <property type="entry name" value="Sig_transdc_His_kin-like_C"/>
</dbReference>
<protein>
    <recommendedName>
        <fullName evidence="2">histidine kinase</fullName>
        <ecNumber evidence="2">2.7.13.3</ecNumber>
    </recommendedName>
</protein>
<keyword evidence="4" id="KW-0808">Transferase</keyword>
<dbReference type="InterPro" id="IPR013767">
    <property type="entry name" value="PAS_fold"/>
</dbReference>
<name>A0A0K1QA18_9BACT</name>
<dbReference type="RefSeq" id="WP_146653185.1">
    <property type="nucleotide sequence ID" value="NZ_CP012333.1"/>
</dbReference>
<evidence type="ECO:0000256" key="3">
    <source>
        <dbReference type="ARBA" id="ARBA00022553"/>
    </source>
</evidence>
<dbReference type="STRING" id="1391654.AKJ09_08903"/>
<dbReference type="EC" id="2.7.13.3" evidence="2"/>
<dbReference type="CDD" id="cd00082">
    <property type="entry name" value="HisKA"/>
    <property type="match status" value="1"/>
</dbReference>
<dbReference type="OrthoDB" id="5479699at2"/>
<dbReference type="InterPro" id="IPR003594">
    <property type="entry name" value="HATPase_dom"/>
</dbReference>
<evidence type="ECO:0000313" key="10">
    <source>
        <dbReference type="Proteomes" id="UP000064967"/>
    </source>
</evidence>
<keyword evidence="10" id="KW-1185">Reference proteome</keyword>
<gene>
    <name evidence="9" type="ORF">AKJ09_08903</name>
</gene>
<evidence type="ECO:0000259" key="8">
    <source>
        <dbReference type="PROSITE" id="PS50113"/>
    </source>
</evidence>
<dbReference type="Gene3D" id="3.30.565.10">
    <property type="entry name" value="Histidine kinase-like ATPase, C-terminal domain"/>
    <property type="match status" value="1"/>
</dbReference>
<dbReference type="InterPro" id="IPR000014">
    <property type="entry name" value="PAS"/>
</dbReference>
<feature type="domain" description="PAC" evidence="8">
    <location>
        <begin position="87"/>
        <end position="137"/>
    </location>
</feature>
<dbReference type="PRINTS" id="PR00344">
    <property type="entry name" value="BCTRLSENSOR"/>
</dbReference>
<dbReference type="InterPro" id="IPR036890">
    <property type="entry name" value="HATPase_C_sf"/>
</dbReference>
<dbReference type="SUPFAM" id="SSF55874">
    <property type="entry name" value="ATPase domain of HSP90 chaperone/DNA topoisomerase II/histidine kinase"/>
    <property type="match status" value="1"/>
</dbReference>
<dbReference type="PANTHER" id="PTHR43304:SF1">
    <property type="entry name" value="PAC DOMAIN-CONTAINING PROTEIN"/>
    <property type="match status" value="1"/>
</dbReference>
<dbReference type="Pfam" id="PF00989">
    <property type="entry name" value="PAS"/>
    <property type="match status" value="1"/>
</dbReference>
<dbReference type="SMART" id="SM00086">
    <property type="entry name" value="PAC"/>
    <property type="match status" value="2"/>
</dbReference>
<dbReference type="SMART" id="SM00388">
    <property type="entry name" value="HisKA"/>
    <property type="match status" value="1"/>
</dbReference>
<dbReference type="SUPFAM" id="SSF55785">
    <property type="entry name" value="PYP-like sensor domain (PAS domain)"/>
    <property type="match status" value="2"/>
</dbReference>
<evidence type="ECO:0000256" key="1">
    <source>
        <dbReference type="ARBA" id="ARBA00000085"/>
    </source>
</evidence>
<feature type="domain" description="PAS" evidence="7">
    <location>
        <begin position="138"/>
        <end position="194"/>
    </location>
</feature>
<dbReference type="CDD" id="cd00130">
    <property type="entry name" value="PAS"/>
    <property type="match status" value="2"/>
</dbReference>
<feature type="domain" description="PAC" evidence="8">
    <location>
        <begin position="199"/>
        <end position="249"/>
    </location>
</feature>
<reference evidence="9 10" key="1">
    <citation type="submission" date="2015-08" db="EMBL/GenBank/DDBJ databases">
        <authorList>
            <person name="Babu N.S."/>
            <person name="Beckwith C.J."/>
            <person name="Beseler K.G."/>
            <person name="Brison A."/>
            <person name="Carone J.V."/>
            <person name="Caskin T.P."/>
            <person name="Diamond M."/>
            <person name="Durham M.E."/>
            <person name="Foxe J.M."/>
            <person name="Go M."/>
            <person name="Henderson B.A."/>
            <person name="Jones I.B."/>
            <person name="McGettigan J.A."/>
            <person name="Micheletti S.J."/>
            <person name="Nasrallah M.E."/>
            <person name="Ortiz D."/>
            <person name="Piller C.R."/>
            <person name="Privatt S.R."/>
            <person name="Schneider S.L."/>
            <person name="Sharp S."/>
            <person name="Smith T.C."/>
            <person name="Stanton J.D."/>
            <person name="Ullery H.E."/>
            <person name="Wilson R.J."/>
            <person name="Serrano M.G."/>
            <person name="Buck G."/>
            <person name="Lee V."/>
            <person name="Wang Y."/>
            <person name="Carvalho R."/>
            <person name="Voegtly L."/>
            <person name="Shi R."/>
            <person name="Duckworth R."/>
            <person name="Johnson A."/>
            <person name="Loviza R."/>
            <person name="Walstead R."/>
            <person name="Shah Z."/>
            <person name="Kiflezghi M."/>
            <person name="Wade K."/>
            <person name="Ball S.L."/>
            <person name="Bradley K.W."/>
            <person name="Asai D.J."/>
            <person name="Bowman C.A."/>
            <person name="Russell D.A."/>
            <person name="Pope W.H."/>
            <person name="Jacobs-Sera D."/>
            <person name="Hendrix R.W."/>
            <person name="Hatfull G.F."/>
        </authorList>
    </citation>
    <scope>NUCLEOTIDE SEQUENCE [LARGE SCALE GENOMIC DNA]</scope>
    <source>
        <strain evidence="9 10">DSM 27648</strain>
    </source>
</reference>
<proteinExistence type="predicted"/>
<sequence>MSNTDEVHALAEAILEAARVAGLGVTVSYDDGVALRTIYANDAVSAIAGYSVDEMLGDLSMTLFVPEDRERMQSVLSRCRRGETANGTTEVYVARNDGARVPVELSFSMVQLGGEPAIVTFLRDIRERKQAEEALRRSEKRLRQLTDAAPDAIGVVREGKFVYVNVALTRLFARPIEELVEHHVDEFVHPDDRDSCDGSSGEFRVLHPDGRVINVELSSIPIDYEDQPAILGFARDTSERKQMHAHLAFADRMATLGMLAAGVAHEINNPLAYVALNVESLARMVQRGAETAVEEVAAARTGLARVATIVRDLRSFSTPVAEERWPVDVEAVLESAVNIAMHLIRGRASLKRGYGAAPPLKTDPARLGQVFLNLLFNAAQSFDEADETRNELTMVIESPDPCQVVVTVADNGPGIPKENLERIFEPFYTTKDSRTGLGLAICQTLVTSLGGRLEVESEVGKGTKFTVRLTTPDLSL</sequence>
<feature type="domain" description="Histidine kinase" evidence="6">
    <location>
        <begin position="262"/>
        <end position="473"/>
    </location>
</feature>